<dbReference type="Pfam" id="PF08668">
    <property type="entry name" value="HDOD"/>
    <property type="match status" value="1"/>
</dbReference>
<dbReference type="EMBL" id="MDKE01000002">
    <property type="protein sequence ID" value="OIN14300.1"/>
    <property type="molecule type" value="Genomic_DNA"/>
</dbReference>
<dbReference type="Proteomes" id="UP000243073">
    <property type="component" value="Unassembled WGS sequence"/>
</dbReference>
<comment type="caution">
    <text evidence="2">The sequence shown here is derived from an EMBL/GenBank/DDBJ whole genome shotgun (WGS) entry which is preliminary data.</text>
</comment>
<dbReference type="Gene3D" id="1.10.3210.10">
    <property type="entry name" value="Hypothetical protein af1432"/>
    <property type="match status" value="1"/>
</dbReference>
<name>A0A1J4QJM6_9GAMM</name>
<evidence type="ECO:0000313" key="2">
    <source>
        <dbReference type="EMBL" id="OIN14300.1"/>
    </source>
</evidence>
<dbReference type="PROSITE" id="PS51833">
    <property type="entry name" value="HDOD"/>
    <property type="match status" value="1"/>
</dbReference>
<dbReference type="AlphaFoldDB" id="A0A1J4QJM6"/>
<evidence type="ECO:0000313" key="3">
    <source>
        <dbReference type="Proteomes" id="UP000243073"/>
    </source>
</evidence>
<sequence length="309" mass="33744">MAVRHGISDFIAKPFDVPTLQQRLLPLLAANDADEPPASVPLLEAWFDRTQTEPLRLPSSLDPNAILPLLTKSSELAAKDLVPLWKNETTLTARLLHLANSASLRRSGKPVSRLDEAITALGVDMSLRCAMALALDITGTLHDERLIERARQYMTTAEQVASIARAMALSLGLDGLSCYTAGLLSRIGELAVLRTLQDFITQGGTLDEGDIAPQLSQWGPAYGNRLKQQWGLPLSVRELVGAIHVAPTHTTKRSLLIMHLAALRVSSRLQGPEALRMLRQAGLEPEKWLAEMPPASPTQQGCHHEQDHP</sequence>
<feature type="domain" description="HDOD" evidence="1">
    <location>
        <begin position="56"/>
        <end position="246"/>
    </location>
</feature>
<dbReference type="SUPFAM" id="SSF109604">
    <property type="entry name" value="HD-domain/PDEase-like"/>
    <property type="match status" value="1"/>
</dbReference>
<accession>A0A1J4QJM6</accession>
<dbReference type="STRING" id="1414654.BFR47_08410"/>
<dbReference type="InterPro" id="IPR052340">
    <property type="entry name" value="RNase_Y/CdgJ"/>
</dbReference>
<organism evidence="2 3">
    <name type="scientific">Oceanisphaera psychrotolerans</name>
    <dbReference type="NCBI Taxonomy" id="1414654"/>
    <lineage>
        <taxon>Bacteria</taxon>
        <taxon>Pseudomonadati</taxon>
        <taxon>Pseudomonadota</taxon>
        <taxon>Gammaproteobacteria</taxon>
        <taxon>Aeromonadales</taxon>
        <taxon>Aeromonadaceae</taxon>
        <taxon>Oceanisphaera</taxon>
    </lineage>
</organism>
<protein>
    <recommendedName>
        <fullName evidence="1">HDOD domain-containing protein</fullName>
    </recommendedName>
</protein>
<dbReference type="InterPro" id="IPR013976">
    <property type="entry name" value="HDOD"/>
</dbReference>
<proteinExistence type="predicted"/>
<reference evidence="2 3" key="1">
    <citation type="submission" date="2016-07" db="EMBL/GenBank/DDBJ databases">
        <title>Draft Genome Sequence of Oceanisphaera psychrotolerans, isolated from coastal sediment samples.</title>
        <authorList>
            <person name="Zhuo S."/>
            <person name="Ruan Z."/>
        </authorList>
    </citation>
    <scope>NUCLEOTIDE SEQUENCE [LARGE SCALE GENOMIC DNA]</scope>
    <source>
        <strain evidence="2 3">LAM-WHM-ZC</strain>
    </source>
</reference>
<evidence type="ECO:0000259" key="1">
    <source>
        <dbReference type="PROSITE" id="PS51833"/>
    </source>
</evidence>
<keyword evidence="3" id="KW-1185">Reference proteome</keyword>
<gene>
    <name evidence="2" type="ORF">BFR47_08410</name>
</gene>
<dbReference type="PANTHER" id="PTHR33525">
    <property type="match status" value="1"/>
</dbReference>
<dbReference type="PANTHER" id="PTHR33525:SF6">
    <property type="entry name" value="HDOD DOMAIN-CONTAINING PROTEIN"/>
    <property type="match status" value="1"/>
</dbReference>